<dbReference type="Proteomes" id="UP001219525">
    <property type="component" value="Unassembled WGS sequence"/>
</dbReference>
<dbReference type="CDD" id="cd22191">
    <property type="entry name" value="DPBB_RlpA_EXP_N-like"/>
    <property type="match status" value="1"/>
</dbReference>
<keyword evidence="4" id="KW-1185">Reference proteome</keyword>
<evidence type="ECO:0000256" key="2">
    <source>
        <dbReference type="SAM" id="SignalP"/>
    </source>
</evidence>
<dbReference type="PANTHER" id="PTHR31836:SF28">
    <property type="entry name" value="SRCR DOMAIN-CONTAINING PROTEIN-RELATED"/>
    <property type="match status" value="1"/>
</dbReference>
<dbReference type="EMBL" id="JARJCW010000006">
    <property type="protein sequence ID" value="KAJ7223509.1"/>
    <property type="molecule type" value="Genomic_DNA"/>
</dbReference>
<dbReference type="InterPro" id="IPR051477">
    <property type="entry name" value="Expansin_CellWall"/>
</dbReference>
<accession>A0AAD6YM98</accession>
<proteinExistence type="predicted"/>
<evidence type="ECO:0000256" key="1">
    <source>
        <dbReference type="ARBA" id="ARBA00022729"/>
    </source>
</evidence>
<dbReference type="SUPFAM" id="SSF50685">
    <property type="entry name" value="Barwin-like endoglucanases"/>
    <property type="match status" value="1"/>
</dbReference>
<keyword evidence="1 2" id="KW-0732">Signal</keyword>
<protein>
    <submittedName>
        <fullName evidence="3">Plant expansin</fullName>
    </submittedName>
</protein>
<feature type="signal peptide" evidence="2">
    <location>
        <begin position="1"/>
        <end position="21"/>
    </location>
</feature>
<dbReference type="Gene3D" id="2.40.40.10">
    <property type="entry name" value="RlpA-like domain"/>
    <property type="match status" value="1"/>
</dbReference>
<gene>
    <name evidence="3" type="ORF">GGX14DRAFT_491780</name>
</gene>
<feature type="chain" id="PRO_5042129399" evidence="2">
    <location>
        <begin position="22"/>
        <end position="136"/>
    </location>
</feature>
<evidence type="ECO:0000313" key="4">
    <source>
        <dbReference type="Proteomes" id="UP001219525"/>
    </source>
</evidence>
<name>A0AAD6YM98_9AGAR</name>
<sequence>MLSAVALFAAFSALLLSAVYSVPLDSRAGQTFTGDGTVYQPALGACGISNTADQLIVAVGHGLFDSYPGATANPNLNPICGKKLKASYNGKSVTVTVEDRCAGCAGADDLDFAQAAWTELGQTESTRIHGVKWEWV</sequence>
<dbReference type="InterPro" id="IPR036908">
    <property type="entry name" value="RlpA-like_sf"/>
</dbReference>
<reference evidence="3" key="1">
    <citation type="submission" date="2023-03" db="EMBL/GenBank/DDBJ databases">
        <title>Massive genome expansion in bonnet fungi (Mycena s.s.) driven by repeated elements and novel gene families across ecological guilds.</title>
        <authorList>
            <consortium name="Lawrence Berkeley National Laboratory"/>
            <person name="Harder C.B."/>
            <person name="Miyauchi S."/>
            <person name="Viragh M."/>
            <person name="Kuo A."/>
            <person name="Thoen E."/>
            <person name="Andreopoulos B."/>
            <person name="Lu D."/>
            <person name="Skrede I."/>
            <person name="Drula E."/>
            <person name="Henrissat B."/>
            <person name="Morin E."/>
            <person name="Kohler A."/>
            <person name="Barry K."/>
            <person name="LaButti K."/>
            <person name="Morin E."/>
            <person name="Salamov A."/>
            <person name="Lipzen A."/>
            <person name="Mereny Z."/>
            <person name="Hegedus B."/>
            <person name="Baldrian P."/>
            <person name="Stursova M."/>
            <person name="Weitz H."/>
            <person name="Taylor A."/>
            <person name="Grigoriev I.V."/>
            <person name="Nagy L.G."/>
            <person name="Martin F."/>
            <person name="Kauserud H."/>
        </authorList>
    </citation>
    <scope>NUCLEOTIDE SEQUENCE</scope>
    <source>
        <strain evidence="3">9144</strain>
    </source>
</reference>
<evidence type="ECO:0000313" key="3">
    <source>
        <dbReference type="EMBL" id="KAJ7223509.1"/>
    </source>
</evidence>
<comment type="caution">
    <text evidence="3">The sequence shown here is derived from an EMBL/GenBank/DDBJ whole genome shotgun (WGS) entry which is preliminary data.</text>
</comment>
<organism evidence="3 4">
    <name type="scientific">Mycena pura</name>
    <dbReference type="NCBI Taxonomy" id="153505"/>
    <lineage>
        <taxon>Eukaryota</taxon>
        <taxon>Fungi</taxon>
        <taxon>Dikarya</taxon>
        <taxon>Basidiomycota</taxon>
        <taxon>Agaricomycotina</taxon>
        <taxon>Agaricomycetes</taxon>
        <taxon>Agaricomycetidae</taxon>
        <taxon>Agaricales</taxon>
        <taxon>Marasmiineae</taxon>
        <taxon>Mycenaceae</taxon>
        <taxon>Mycena</taxon>
    </lineage>
</organism>
<dbReference type="AlphaFoldDB" id="A0AAD6YM98"/>
<dbReference type="PANTHER" id="PTHR31836">
    <property type="match status" value="1"/>
</dbReference>